<gene>
    <name evidence="2" type="ORF">MERGE_000805</name>
</gene>
<accession>A0A899G1D6</accession>
<reference evidence="2" key="1">
    <citation type="submission" date="2020-06" db="EMBL/GenBank/DDBJ databases">
        <title>Genomes of multiple members of Pneumocystis genus reveal paths to human pathogen Pneumocystis jirovecii.</title>
        <authorList>
            <person name="Cisse O.H."/>
            <person name="Ma L."/>
            <person name="Dekker J."/>
            <person name="Khil P."/>
            <person name="Jo J."/>
            <person name="Brenchley J."/>
            <person name="Blair R."/>
            <person name="Pahar B."/>
            <person name="Chabe M."/>
            <person name="Van Rompay K.A."/>
            <person name="Keesler R."/>
            <person name="Sukura A."/>
            <person name="Hirsch V."/>
            <person name="Kutty G."/>
            <person name="Liu Y."/>
            <person name="Peng L."/>
            <person name="Chen J."/>
            <person name="Song J."/>
            <person name="Weissenbacher-Lang C."/>
            <person name="Xu J."/>
            <person name="Upham N.S."/>
            <person name="Stajich J.E."/>
            <person name="Cuomo C.A."/>
            <person name="Cushion M.T."/>
            <person name="Kovacs J.A."/>
        </authorList>
    </citation>
    <scope>NUCLEOTIDE SEQUENCE</scope>
    <source>
        <strain evidence="2">2A</strain>
    </source>
</reference>
<evidence type="ECO:0000313" key="3">
    <source>
        <dbReference type="Proteomes" id="UP000663699"/>
    </source>
</evidence>
<keyword evidence="3" id="KW-1185">Reference proteome</keyword>
<dbReference type="Proteomes" id="UP000663699">
    <property type="component" value="Chromosome 12"/>
</dbReference>
<evidence type="ECO:0000313" key="2">
    <source>
        <dbReference type="EMBL" id="QSL66425.1"/>
    </source>
</evidence>
<dbReference type="OrthoDB" id="47276at2759"/>
<proteinExistence type="predicted"/>
<feature type="region of interest" description="Disordered" evidence="1">
    <location>
        <begin position="1"/>
        <end position="22"/>
    </location>
</feature>
<name>A0A899G1D6_9ASCO</name>
<evidence type="ECO:0000256" key="1">
    <source>
        <dbReference type="SAM" id="MobiDB-lite"/>
    </source>
</evidence>
<organism evidence="2 3">
    <name type="scientific">Pneumocystis wakefieldiae</name>
    <dbReference type="NCBI Taxonomy" id="38082"/>
    <lineage>
        <taxon>Eukaryota</taxon>
        <taxon>Fungi</taxon>
        <taxon>Dikarya</taxon>
        <taxon>Ascomycota</taxon>
        <taxon>Taphrinomycotina</taxon>
        <taxon>Pneumocystomycetes</taxon>
        <taxon>Pneumocystaceae</taxon>
        <taxon>Pneumocystis</taxon>
    </lineage>
</organism>
<dbReference type="AlphaFoldDB" id="A0A899G1D6"/>
<dbReference type="EMBL" id="CP054543">
    <property type="protein sequence ID" value="QSL66425.1"/>
    <property type="molecule type" value="Genomic_DNA"/>
</dbReference>
<sequence>MALKEGKRSKKRKEHALNELPRKKFYRQRAHSNVFSDHILDYPVNPSMMDWSAHFPDFDKNKKVEILDIL</sequence>
<protein>
    <submittedName>
        <fullName evidence="2">Uncharacterized protein</fullName>
    </submittedName>
</protein>